<dbReference type="RefSeq" id="WP_015596933.1">
    <property type="nucleotide sequence ID" value="NC_021172.1"/>
</dbReference>
<dbReference type="Gene3D" id="1.20.58.1000">
    <property type="entry name" value="Metal-sensitive repressor, helix protomer"/>
    <property type="match status" value="1"/>
</dbReference>
<evidence type="ECO:0000313" key="3">
    <source>
        <dbReference type="Proteomes" id="UP000005952"/>
    </source>
</evidence>
<dbReference type="KEGG" id="hdt:HYPDE_26068"/>
<dbReference type="EMBL" id="CP005587">
    <property type="protein sequence ID" value="AGK56896.1"/>
    <property type="molecule type" value="Genomic_DNA"/>
</dbReference>
<dbReference type="eggNOG" id="COG1937">
    <property type="taxonomic scope" value="Bacteria"/>
</dbReference>
<dbReference type="STRING" id="670307.HYPDE_26068"/>
<sequence length="90" mass="10125">MSHTVKQKAKLQSRVRRLKGQLEAVERALEAERPCAEVLNLVASIRGAITGLTTELIEDHIREHVVTAHDARARTEGAEELIEVIRTYLK</sequence>
<dbReference type="GO" id="GO:0045892">
    <property type="term" value="P:negative regulation of DNA-templated transcription"/>
    <property type="evidence" value="ECO:0007669"/>
    <property type="project" value="UniProtKB-ARBA"/>
</dbReference>
<comment type="similarity">
    <text evidence="1">Belongs to the FrmR/RcnR family.</text>
</comment>
<evidence type="ECO:0000256" key="1">
    <source>
        <dbReference type="ARBA" id="ARBA00005260"/>
    </source>
</evidence>
<dbReference type="InterPro" id="IPR003735">
    <property type="entry name" value="Metal_Tscrpt_repr"/>
</dbReference>
<protein>
    <submittedName>
        <fullName evidence="2">Transcriptional repressor RcnR</fullName>
    </submittedName>
</protein>
<dbReference type="CDD" id="cd10153">
    <property type="entry name" value="RcnR-FrmR-like_DUF156"/>
    <property type="match status" value="1"/>
</dbReference>
<evidence type="ECO:0000313" key="2">
    <source>
        <dbReference type="EMBL" id="AGK56896.1"/>
    </source>
</evidence>
<dbReference type="AlphaFoldDB" id="N0B8M3"/>
<accession>N0B8M3</accession>
<dbReference type="PANTHER" id="PTHR33677:SF5">
    <property type="entry name" value="TRANSCRIPTIONAL REPRESSOR FRMR"/>
    <property type="match status" value="1"/>
</dbReference>
<dbReference type="Pfam" id="PF02583">
    <property type="entry name" value="Trns_repr_metal"/>
    <property type="match status" value="1"/>
</dbReference>
<organism evidence="2 3">
    <name type="scientific">Hyphomicrobium denitrificans 1NES1</name>
    <dbReference type="NCBI Taxonomy" id="670307"/>
    <lineage>
        <taxon>Bacteria</taxon>
        <taxon>Pseudomonadati</taxon>
        <taxon>Pseudomonadota</taxon>
        <taxon>Alphaproteobacteria</taxon>
        <taxon>Hyphomicrobiales</taxon>
        <taxon>Hyphomicrobiaceae</taxon>
        <taxon>Hyphomicrobium</taxon>
    </lineage>
</organism>
<keyword evidence="3" id="KW-1185">Reference proteome</keyword>
<dbReference type="GO" id="GO:0046872">
    <property type="term" value="F:metal ion binding"/>
    <property type="evidence" value="ECO:0007669"/>
    <property type="project" value="InterPro"/>
</dbReference>
<dbReference type="Proteomes" id="UP000005952">
    <property type="component" value="Chromosome"/>
</dbReference>
<reference evidence="2 3" key="1">
    <citation type="journal article" date="2013" name="Genome Announc.">
        <title>Genome sequences for three denitrifying bacterial strains isolated from a uranium- and nitrate-contaminated subsurface environment.</title>
        <authorList>
            <person name="Venkatramanan R."/>
            <person name="Prakash O."/>
            <person name="Woyke T."/>
            <person name="Chain P."/>
            <person name="Goodwin L.A."/>
            <person name="Watson D."/>
            <person name="Brooks S."/>
            <person name="Kostka J.E."/>
            <person name="Green S.J."/>
        </authorList>
    </citation>
    <scope>NUCLEOTIDE SEQUENCE [LARGE SCALE GENOMIC DNA]</scope>
    <source>
        <strain evidence="2 3">1NES1</strain>
    </source>
</reference>
<gene>
    <name evidence="2" type="ORF">HYPDE_26068</name>
</gene>
<dbReference type="PANTHER" id="PTHR33677">
    <property type="entry name" value="TRANSCRIPTIONAL REPRESSOR FRMR-RELATED"/>
    <property type="match status" value="1"/>
</dbReference>
<dbReference type="OrthoDB" id="9806052at2"/>
<dbReference type="GO" id="GO:0003677">
    <property type="term" value="F:DNA binding"/>
    <property type="evidence" value="ECO:0007669"/>
    <property type="project" value="InterPro"/>
</dbReference>
<dbReference type="InterPro" id="IPR038390">
    <property type="entry name" value="Metal_Tscrpt_repr_sf"/>
</dbReference>
<name>N0B8M3_9HYPH</name>
<dbReference type="HOGENOM" id="CLU_130332_3_0_5"/>
<proteinExistence type="inferred from homology"/>